<gene>
    <name evidence="1" type="ORF">CBR_g4588</name>
</gene>
<dbReference type="Proteomes" id="UP000265515">
    <property type="component" value="Unassembled WGS sequence"/>
</dbReference>
<name>A0A388KIA6_CHABU</name>
<reference evidence="1 2" key="1">
    <citation type="journal article" date="2018" name="Cell">
        <title>The Chara Genome: Secondary Complexity and Implications for Plant Terrestrialization.</title>
        <authorList>
            <person name="Nishiyama T."/>
            <person name="Sakayama H."/>
            <person name="Vries J.D."/>
            <person name="Buschmann H."/>
            <person name="Saint-Marcoux D."/>
            <person name="Ullrich K.K."/>
            <person name="Haas F.B."/>
            <person name="Vanderstraeten L."/>
            <person name="Becker D."/>
            <person name="Lang D."/>
            <person name="Vosolsobe S."/>
            <person name="Rombauts S."/>
            <person name="Wilhelmsson P.K.I."/>
            <person name="Janitza P."/>
            <person name="Kern R."/>
            <person name="Heyl A."/>
            <person name="Rumpler F."/>
            <person name="Villalobos L.I.A.C."/>
            <person name="Clay J.M."/>
            <person name="Skokan R."/>
            <person name="Toyoda A."/>
            <person name="Suzuki Y."/>
            <person name="Kagoshima H."/>
            <person name="Schijlen E."/>
            <person name="Tajeshwar N."/>
            <person name="Catarino B."/>
            <person name="Hetherington A.J."/>
            <person name="Saltykova A."/>
            <person name="Bonnot C."/>
            <person name="Breuninger H."/>
            <person name="Symeonidi A."/>
            <person name="Radhakrishnan G.V."/>
            <person name="Van Nieuwerburgh F."/>
            <person name="Deforce D."/>
            <person name="Chang C."/>
            <person name="Karol K.G."/>
            <person name="Hedrich R."/>
            <person name="Ulvskov P."/>
            <person name="Glockner G."/>
            <person name="Delwiche C.F."/>
            <person name="Petrasek J."/>
            <person name="Van de Peer Y."/>
            <person name="Friml J."/>
            <person name="Beilby M."/>
            <person name="Dolan L."/>
            <person name="Kohara Y."/>
            <person name="Sugano S."/>
            <person name="Fujiyama A."/>
            <person name="Delaux P.-M."/>
            <person name="Quint M."/>
            <person name="TheiBen G."/>
            <person name="Hagemann M."/>
            <person name="Harholt J."/>
            <person name="Dunand C."/>
            <person name="Zachgo S."/>
            <person name="Langdale J."/>
            <person name="Maumus F."/>
            <person name="Straeten D.V.D."/>
            <person name="Gould S.B."/>
            <person name="Rensing S.A."/>
        </authorList>
    </citation>
    <scope>NUCLEOTIDE SEQUENCE [LARGE SCALE GENOMIC DNA]</scope>
    <source>
        <strain evidence="1 2">S276</strain>
    </source>
</reference>
<dbReference type="PANTHER" id="PTHR19446">
    <property type="entry name" value="REVERSE TRANSCRIPTASES"/>
    <property type="match status" value="1"/>
</dbReference>
<sequence length="564" mass="63990">MTVYVPTDVGERSRFLSKLEMNVPPADKLVIGGDWNVSLDEALRSESFYADRSDVKALLELCTELVVVDPFPMLNPGDPGYTWFSNLFRDRQAITRRRLDFFLMGEEIHNRCTSVRLRCSPLSDHKPVIADICLSIDNSKGIGFFRLNNEVLKEPGASEWVSKHMQSWERARGHFEATADWLDGGIAITSGVLDVISRILARERNKREAECKRRVEDEEERLDGHPISVMVWAEERERRMKEWDKLQEDKQKRWSDILRIKGIEFNDKMAKETFQNLQPRRAQLQMVELRHPFDAAAPSACSASGMLQYATRQPQDGGTTDLTEESDMWTDTKVKLQITGRLALDRPLALEETMQTLKSMAKGKSPGVDELLVEFYSANWEAMGPKLVDLYNELLTCGKLGKGMTHGVISVLFKKGDKTKVQNWRSTSLLNVSYKILAKSLARRLAQYLPELVKGDQGAFVKGRLIFNNIVTAIETLEVVQSEGLDMTVLLVDLEKTHDKVGWSFVLTTTLRWMGFGEAICVAVARRHSFSTPIKLVATILGEVGYGSRRCVKRELLRQACCSY</sequence>
<comment type="caution">
    <text evidence="1">The sequence shown here is derived from an EMBL/GenBank/DDBJ whole genome shotgun (WGS) entry which is preliminary data.</text>
</comment>
<dbReference type="STRING" id="69332.A0A388KIA6"/>
<organism evidence="1 2">
    <name type="scientific">Chara braunii</name>
    <name type="common">Braun's stonewort</name>
    <dbReference type="NCBI Taxonomy" id="69332"/>
    <lineage>
        <taxon>Eukaryota</taxon>
        <taxon>Viridiplantae</taxon>
        <taxon>Streptophyta</taxon>
        <taxon>Charophyceae</taxon>
        <taxon>Charales</taxon>
        <taxon>Characeae</taxon>
        <taxon>Chara</taxon>
    </lineage>
</organism>
<dbReference type="Gene3D" id="3.60.10.10">
    <property type="entry name" value="Endonuclease/exonuclease/phosphatase"/>
    <property type="match status" value="1"/>
</dbReference>
<evidence type="ECO:0000313" key="2">
    <source>
        <dbReference type="Proteomes" id="UP000265515"/>
    </source>
</evidence>
<dbReference type="AlphaFoldDB" id="A0A388KIA6"/>
<dbReference type="SUPFAM" id="SSF56219">
    <property type="entry name" value="DNase I-like"/>
    <property type="match status" value="1"/>
</dbReference>
<proteinExistence type="predicted"/>
<accession>A0A388KIA6</accession>
<dbReference type="EMBL" id="BFEA01000120">
    <property type="protein sequence ID" value="GBG69757.1"/>
    <property type="molecule type" value="Genomic_DNA"/>
</dbReference>
<dbReference type="OrthoDB" id="416119at2759"/>
<keyword evidence="2" id="KW-1185">Reference proteome</keyword>
<dbReference type="Gramene" id="GBG69757">
    <property type="protein sequence ID" value="GBG69757"/>
    <property type="gene ID" value="CBR_g4588"/>
</dbReference>
<protein>
    <submittedName>
        <fullName evidence="1">Uncharacterized protein</fullName>
    </submittedName>
</protein>
<evidence type="ECO:0000313" key="1">
    <source>
        <dbReference type="EMBL" id="GBG69757.1"/>
    </source>
</evidence>
<dbReference type="InterPro" id="IPR036691">
    <property type="entry name" value="Endo/exonu/phosph_ase_sf"/>
</dbReference>